<dbReference type="Pfam" id="PF00326">
    <property type="entry name" value="Peptidase_S9"/>
    <property type="match status" value="1"/>
</dbReference>
<sequence length="984" mass="104060">MRDADEDEHAPISTSRLGYKADGAGLLRSTRQHVHVLDLATGEVRQLTSGDWHAGRPAWSPDGEQLALAAGPEPDADTTWRTPAHLVPAAGGPLRRVAGQLDVAGPITWTADGAALLVAGQQRLAVGHAGLFVQPGRGRGRPGRPSPPRWTGNVMPGGPGYPGGLPQLTADGGTVVFCVRDRGCSHVYATAVDGSSSPRPVLTGDDLVVSGLSVAADADRAAVVLADPGTYGEVAVVDLTDGTTTRVTRQHRRRPPGRRPARPRAAHLHRARRHRGARLAAARPGRPGARPAAGRRARRAAQRLGTGGRRRAPLPPGAGRRGLVGAAGQPARQRRLRAGVLHRRGRGAGATADERDFLDPVDQLVAEGVADPDRLALTGYSYGGYLTCWLTGRTDRFAAAIAGGVVSDLTSMLGTSDAGYALGGMEWPDPWTAPAELAELSPISRVHQVRTPTLVLQGQADERCPVGQAEQWFAALRTRGVPTELVLYPGGSHLFILSGRPSHRVDYSRRLVRWAQQHVPTPRPAIDAAHWQQRLDVLAARHSVPGAALAVRRVGAGPDELVELATGVLNRSTGVATTTDSVFQIGSITKVWTTTLVMQLVDEGRLDLDAPLAEVLPELQLGDPDVAKRVTMRHLLTHTSGIAGDVFTDTGRGDDCVERYVAALADTPQNHPLGATFSYCNSGFTLAGRVVEVLTGQTWDAALRERVIEPLGLAHTSTLPEEAVLHRAAVGHIAPEPGADPAPVPVWVLPRSLGPAGLVNATAADVTAFGALHLRGGVTADGTRVLSAASTEAMQSRQAELPDRYSLGDSWGLGWIRHVWDGELLVGHDGGTYGQGAFLRVLPEHGLVIALLTNGGKMKDLYTDVMGELVGELAGLQLPAPLEPPEQAPQVELARYAGSYERSSVATEVFERDGGLVMRETMSGAVAEAVGQPVQEHPLVPVAEGLFAVRAPGTDGWSAVTFHSLPDGTEYLHTGGRANPRKSR</sequence>
<protein>
    <submittedName>
        <fullName evidence="4">CubicO group peptidase (Beta-lactamase class C family)</fullName>
    </submittedName>
</protein>
<feature type="compositionally biased region" description="Low complexity" evidence="1">
    <location>
        <begin position="317"/>
        <end position="328"/>
    </location>
</feature>
<evidence type="ECO:0000313" key="4">
    <source>
        <dbReference type="EMBL" id="MBB3674267.1"/>
    </source>
</evidence>
<evidence type="ECO:0000259" key="3">
    <source>
        <dbReference type="Pfam" id="PF00326"/>
    </source>
</evidence>
<dbReference type="InterPro" id="IPR029058">
    <property type="entry name" value="AB_hydrolase_fold"/>
</dbReference>
<evidence type="ECO:0000256" key="1">
    <source>
        <dbReference type="SAM" id="MobiDB-lite"/>
    </source>
</evidence>
<gene>
    <name evidence="4" type="ORF">FHX36_000002</name>
</gene>
<dbReference type="Pfam" id="PF00144">
    <property type="entry name" value="Beta-lactamase"/>
    <property type="match status" value="1"/>
</dbReference>
<feature type="region of interest" description="Disordered" evidence="1">
    <location>
        <begin position="242"/>
        <end position="333"/>
    </location>
</feature>
<accession>A0A839XW74</accession>
<dbReference type="GO" id="GO:0008236">
    <property type="term" value="F:serine-type peptidase activity"/>
    <property type="evidence" value="ECO:0007669"/>
    <property type="project" value="InterPro"/>
</dbReference>
<dbReference type="Gene3D" id="3.40.50.1820">
    <property type="entry name" value="alpha/beta hydrolase"/>
    <property type="match status" value="1"/>
</dbReference>
<dbReference type="SUPFAM" id="SSF82171">
    <property type="entry name" value="DPP6 N-terminal domain-like"/>
    <property type="match status" value="1"/>
</dbReference>
<proteinExistence type="predicted"/>
<dbReference type="RefSeq" id="WP_221202717.1">
    <property type="nucleotide sequence ID" value="NZ_JACIBU010000001.1"/>
</dbReference>
<name>A0A839XW74_9ACTN</name>
<dbReference type="InterPro" id="IPR012338">
    <property type="entry name" value="Beta-lactam/transpept-like"/>
</dbReference>
<dbReference type="Gene3D" id="3.40.710.10">
    <property type="entry name" value="DD-peptidase/beta-lactamase superfamily"/>
    <property type="match status" value="1"/>
</dbReference>
<dbReference type="PANTHER" id="PTHR46825:SF9">
    <property type="entry name" value="BETA-LACTAMASE-RELATED DOMAIN-CONTAINING PROTEIN"/>
    <property type="match status" value="1"/>
</dbReference>
<feature type="domain" description="Beta-lactamase-related" evidence="2">
    <location>
        <begin position="533"/>
        <end position="857"/>
    </location>
</feature>
<dbReference type="GO" id="GO:0006508">
    <property type="term" value="P:proteolysis"/>
    <property type="evidence" value="ECO:0007669"/>
    <property type="project" value="InterPro"/>
</dbReference>
<dbReference type="AlphaFoldDB" id="A0A839XW74"/>
<comment type="caution">
    <text evidence="4">The sequence shown here is derived from an EMBL/GenBank/DDBJ whole genome shotgun (WGS) entry which is preliminary data.</text>
</comment>
<feature type="compositionally biased region" description="Basic residues" evidence="1">
    <location>
        <begin position="248"/>
        <end position="277"/>
    </location>
</feature>
<dbReference type="InterPro" id="IPR050491">
    <property type="entry name" value="AmpC-like"/>
</dbReference>
<evidence type="ECO:0000259" key="2">
    <source>
        <dbReference type="Pfam" id="PF00144"/>
    </source>
</evidence>
<feature type="compositionally biased region" description="Low complexity" evidence="1">
    <location>
        <begin position="278"/>
        <end position="292"/>
    </location>
</feature>
<reference evidence="4 5" key="1">
    <citation type="submission" date="2020-08" db="EMBL/GenBank/DDBJ databases">
        <title>Sequencing the genomes of 1000 actinobacteria strains.</title>
        <authorList>
            <person name="Klenk H.-P."/>
        </authorList>
    </citation>
    <scope>NUCLEOTIDE SEQUENCE [LARGE SCALE GENOMIC DNA]</scope>
    <source>
        <strain evidence="4 5">DSM 16678</strain>
    </source>
</reference>
<evidence type="ECO:0000313" key="5">
    <source>
        <dbReference type="Proteomes" id="UP000580718"/>
    </source>
</evidence>
<organism evidence="4 5">
    <name type="scientific">Modestobacter versicolor</name>
    <dbReference type="NCBI Taxonomy" id="429133"/>
    <lineage>
        <taxon>Bacteria</taxon>
        <taxon>Bacillati</taxon>
        <taxon>Actinomycetota</taxon>
        <taxon>Actinomycetes</taxon>
        <taxon>Geodermatophilales</taxon>
        <taxon>Geodermatophilaceae</taxon>
        <taxon>Modestobacter</taxon>
    </lineage>
</organism>
<dbReference type="InterPro" id="IPR001466">
    <property type="entry name" value="Beta-lactam-related"/>
</dbReference>
<feature type="domain" description="Peptidase S9 prolyl oligopeptidase catalytic" evidence="3">
    <location>
        <begin position="342"/>
        <end position="519"/>
    </location>
</feature>
<dbReference type="Gene3D" id="2.120.10.30">
    <property type="entry name" value="TolB, C-terminal domain"/>
    <property type="match status" value="1"/>
</dbReference>
<dbReference type="EMBL" id="JACIBU010000001">
    <property type="protein sequence ID" value="MBB3674267.1"/>
    <property type="molecule type" value="Genomic_DNA"/>
</dbReference>
<dbReference type="PANTHER" id="PTHR46825">
    <property type="entry name" value="D-ALANYL-D-ALANINE-CARBOXYPEPTIDASE/ENDOPEPTIDASE AMPH"/>
    <property type="match status" value="1"/>
</dbReference>
<dbReference type="InterPro" id="IPR011042">
    <property type="entry name" value="6-blade_b-propeller_TolB-like"/>
</dbReference>
<dbReference type="InterPro" id="IPR001375">
    <property type="entry name" value="Peptidase_S9_cat"/>
</dbReference>
<dbReference type="SUPFAM" id="SSF53474">
    <property type="entry name" value="alpha/beta-Hydrolases"/>
    <property type="match status" value="1"/>
</dbReference>
<dbReference type="SUPFAM" id="SSF56601">
    <property type="entry name" value="beta-lactamase/transpeptidase-like"/>
    <property type="match status" value="1"/>
</dbReference>
<dbReference type="Proteomes" id="UP000580718">
    <property type="component" value="Unassembled WGS sequence"/>
</dbReference>